<feature type="compositionally biased region" description="Gly residues" evidence="11">
    <location>
        <begin position="225"/>
        <end position="238"/>
    </location>
</feature>
<dbReference type="GO" id="GO:0000502">
    <property type="term" value="C:proteasome complex"/>
    <property type="evidence" value="ECO:0007669"/>
    <property type="project" value="UniProtKB-KW"/>
</dbReference>
<evidence type="ECO:0000256" key="11">
    <source>
        <dbReference type="SAM" id="MobiDB-lite"/>
    </source>
</evidence>
<dbReference type="EMBL" id="JALJOS010000004">
    <property type="protein sequence ID" value="KAK9840065.1"/>
    <property type="molecule type" value="Genomic_DNA"/>
</dbReference>
<comment type="function">
    <text evidence="10">Plays an important role in control of proteasome function. Inhibits the hydrolysis of protein and peptide substrates by the 20S proteasome. Also inhibits the activation of the proteasome by the proteasome regulatory proteins PA700 and PA28.</text>
</comment>
<dbReference type="Gene3D" id="3.40.1000.30">
    <property type="match status" value="1"/>
</dbReference>
<keyword evidence="5" id="KW-0963">Cytoplasm</keyword>
<gene>
    <name evidence="14" type="ORF">WJX74_002789</name>
</gene>
<feature type="compositionally biased region" description="Low complexity" evidence="11">
    <location>
        <begin position="253"/>
        <end position="266"/>
    </location>
</feature>
<keyword evidence="9" id="KW-0007">Acetylation</keyword>
<dbReference type="PANTHER" id="PTHR13266:SF1">
    <property type="entry name" value="PROTEASOME INHIBITOR PI31 SUBUNIT"/>
    <property type="match status" value="1"/>
</dbReference>
<comment type="subcellular location">
    <subcellularLocation>
        <location evidence="2">Cytoplasm</location>
    </subcellularLocation>
    <subcellularLocation>
        <location evidence="1">Endoplasmic reticulum</location>
    </subcellularLocation>
</comment>
<dbReference type="GO" id="GO:0005783">
    <property type="term" value="C:endoplasmic reticulum"/>
    <property type="evidence" value="ECO:0007669"/>
    <property type="project" value="UniProtKB-SubCell"/>
</dbReference>
<evidence type="ECO:0008006" key="16">
    <source>
        <dbReference type="Google" id="ProtNLM"/>
    </source>
</evidence>
<accession>A0AAW1S2J7</accession>
<evidence type="ECO:0000256" key="10">
    <source>
        <dbReference type="ARBA" id="ARBA00024805"/>
    </source>
</evidence>
<dbReference type="AlphaFoldDB" id="A0AAW1S2J7"/>
<evidence type="ECO:0000256" key="9">
    <source>
        <dbReference type="ARBA" id="ARBA00022990"/>
    </source>
</evidence>
<feature type="compositionally biased region" description="Low complexity" evidence="11">
    <location>
        <begin position="149"/>
        <end position="170"/>
    </location>
</feature>
<keyword evidence="6" id="KW-0597">Phosphoprotein</keyword>
<keyword evidence="4" id="KW-0488">Methylation</keyword>
<protein>
    <recommendedName>
        <fullName evidence="16">Proteasome inhibitor PI31 subunit</fullName>
    </recommendedName>
</protein>
<dbReference type="Pfam" id="PF11566">
    <property type="entry name" value="PI31_Prot_N"/>
    <property type="match status" value="1"/>
</dbReference>
<evidence type="ECO:0000259" key="13">
    <source>
        <dbReference type="Pfam" id="PF11566"/>
    </source>
</evidence>
<dbReference type="InterPro" id="IPR045128">
    <property type="entry name" value="PI31-like"/>
</dbReference>
<evidence type="ECO:0000256" key="2">
    <source>
        <dbReference type="ARBA" id="ARBA00004496"/>
    </source>
</evidence>
<dbReference type="GO" id="GO:0043161">
    <property type="term" value="P:proteasome-mediated ubiquitin-dependent protein catabolic process"/>
    <property type="evidence" value="ECO:0007669"/>
    <property type="project" value="InterPro"/>
</dbReference>
<evidence type="ECO:0000313" key="15">
    <source>
        <dbReference type="Proteomes" id="UP001438707"/>
    </source>
</evidence>
<feature type="region of interest" description="Disordered" evidence="11">
    <location>
        <begin position="253"/>
        <end position="317"/>
    </location>
</feature>
<feature type="region of interest" description="Disordered" evidence="11">
    <location>
        <begin position="149"/>
        <end position="238"/>
    </location>
</feature>
<sequence length="317" mass="32707">MASASVLQAIIRASRPKFRNAHDRVAFAVHSFMLAVGARLVAVGKSAEEASSESLTSVEEVSVDGWNELSDAYAFAYTDAEGKDPSVVKCVILGDQLLVHVLQLGRSSEPQLLELDVGKYTNASTDLVAGYSDLDGLVRKLQGSLQTPAASSSAGAQAGAQSAASSSGASLRQDPSSGSLREERDGNRPNPLQIGQGRKGDLPMGTGDLVPPGFPAPGLGPGPPGFGGMPGSRTGGMHMGPDDPLFAGRRGMSMGPGSSSLPPGSRYDPIGPPGMPGFHPDDFTPQGRGQRLGPEGVHPDMMQPGPSKGTDWDSMFG</sequence>
<proteinExistence type="inferred from homology"/>
<name>A0AAW1S2J7_9CHLO</name>
<dbReference type="GO" id="GO:0070628">
    <property type="term" value="F:proteasome binding"/>
    <property type="evidence" value="ECO:0007669"/>
    <property type="project" value="InterPro"/>
</dbReference>
<evidence type="ECO:0000256" key="5">
    <source>
        <dbReference type="ARBA" id="ARBA00022490"/>
    </source>
</evidence>
<feature type="domain" description="PI31 proteasome regulator C-terminal" evidence="12">
    <location>
        <begin position="205"/>
        <end position="272"/>
    </location>
</feature>
<dbReference type="InterPro" id="IPR021625">
    <property type="entry name" value="PI31_Prot_N"/>
</dbReference>
<evidence type="ECO:0000256" key="8">
    <source>
        <dbReference type="ARBA" id="ARBA00022942"/>
    </source>
</evidence>
<keyword evidence="15" id="KW-1185">Reference proteome</keyword>
<dbReference type="InterPro" id="IPR013886">
    <property type="entry name" value="PI31_Prot_C"/>
</dbReference>
<keyword evidence="8" id="KW-0647">Proteasome</keyword>
<evidence type="ECO:0000256" key="4">
    <source>
        <dbReference type="ARBA" id="ARBA00022481"/>
    </source>
</evidence>
<comment type="caution">
    <text evidence="14">The sequence shown here is derived from an EMBL/GenBank/DDBJ whole genome shotgun (WGS) entry which is preliminary data.</text>
</comment>
<comment type="similarity">
    <text evidence="3">Belongs to the proteasome inhibitor PI31 family.</text>
</comment>
<evidence type="ECO:0000313" key="14">
    <source>
        <dbReference type="EMBL" id="KAK9840065.1"/>
    </source>
</evidence>
<dbReference type="PANTHER" id="PTHR13266">
    <property type="entry name" value="PROTEASOME INHIBITOR"/>
    <property type="match status" value="1"/>
</dbReference>
<feature type="domain" description="PI31 proteasome regulator N-terminal" evidence="13">
    <location>
        <begin position="15"/>
        <end position="125"/>
    </location>
</feature>
<evidence type="ECO:0000259" key="12">
    <source>
        <dbReference type="Pfam" id="PF08577"/>
    </source>
</evidence>
<evidence type="ECO:0000256" key="1">
    <source>
        <dbReference type="ARBA" id="ARBA00004240"/>
    </source>
</evidence>
<evidence type="ECO:0000256" key="7">
    <source>
        <dbReference type="ARBA" id="ARBA00022824"/>
    </source>
</evidence>
<evidence type="ECO:0000256" key="3">
    <source>
        <dbReference type="ARBA" id="ARBA00006405"/>
    </source>
</evidence>
<reference evidence="14 15" key="1">
    <citation type="journal article" date="2024" name="Nat. Commun.">
        <title>Phylogenomics reveals the evolutionary origins of lichenization in chlorophyte algae.</title>
        <authorList>
            <person name="Puginier C."/>
            <person name="Libourel C."/>
            <person name="Otte J."/>
            <person name="Skaloud P."/>
            <person name="Haon M."/>
            <person name="Grisel S."/>
            <person name="Petersen M."/>
            <person name="Berrin J.G."/>
            <person name="Delaux P.M."/>
            <person name="Dal Grande F."/>
            <person name="Keller J."/>
        </authorList>
    </citation>
    <scope>NUCLEOTIDE SEQUENCE [LARGE SCALE GENOMIC DNA]</scope>
    <source>
        <strain evidence="14 15">SAG 2145</strain>
    </source>
</reference>
<evidence type="ECO:0000256" key="6">
    <source>
        <dbReference type="ARBA" id="ARBA00022553"/>
    </source>
</evidence>
<dbReference type="Pfam" id="PF08577">
    <property type="entry name" value="PI31_Prot_C"/>
    <property type="match status" value="1"/>
</dbReference>
<dbReference type="GO" id="GO:0004866">
    <property type="term" value="F:endopeptidase inhibitor activity"/>
    <property type="evidence" value="ECO:0007669"/>
    <property type="project" value="InterPro"/>
</dbReference>
<keyword evidence="7" id="KW-0256">Endoplasmic reticulum</keyword>
<organism evidence="14 15">
    <name type="scientific">Apatococcus lobatus</name>
    <dbReference type="NCBI Taxonomy" id="904363"/>
    <lineage>
        <taxon>Eukaryota</taxon>
        <taxon>Viridiplantae</taxon>
        <taxon>Chlorophyta</taxon>
        <taxon>core chlorophytes</taxon>
        <taxon>Trebouxiophyceae</taxon>
        <taxon>Chlorellales</taxon>
        <taxon>Chlorellaceae</taxon>
        <taxon>Apatococcus</taxon>
    </lineage>
</organism>
<dbReference type="Proteomes" id="UP001438707">
    <property type="component" value="Unassembled WGS sequence"/>
</dbReference>
<feature type="compositionally biased region" description="Pro residues" evidence="11">
    <location>
        <begin position="212"/>
        <end position="224"/>
    </location>
</feature>